<dbReference type="RefSeq" id="WP_073325479.1">
    <property type="nucleotide sequence ID" value="NZ_FQXG01000001.1"/>
</dbReference>
<accession>A0A1M5MLA9</accession>
<feature type="transmembrane region" description="Helical" evidence="1">
    <location>
        <begin position="7"/>
        <end position="28"/>
    </location>
</feature>
<evidence type="ECO:0000256" key="1">
    <source>
        <dbReference type="SAM" id="Phobius"/>
    </source>
</evidence>
<reference evidence="2 3" key="1">
    <citation type="submission" date="2016-11" db="EMBL/GenBank/DDBJ databases">
        <authorList>
            <person name="Jaros S."/>
            <person name="Januszkiewicz K."/>
            <person name="Wedrychowicz H."/>
        </authorList>
    </citation>
    <scope>NUCLEOTIDE SEQUENCE [LARGE SCALE GENOMIC DNA]</scope>
    <source>
        <strain evidence="2 3">DSM 16917</strain>
    </source>
</reference>
<gene>
    <name evidence="2" type="ORF">SAMN02745129_0686</name>
</gene>
<evidence type="ECO:0000313" key="2">
    <source>
        <dbReference type="EMBL" id="SHG78025.1"/>
    </source>
</evidence>
<keyword evidence="3" id="KW-1185">Reference proteome</keyword>
<name>A0A1M5MLA9_9GAMM</name>
<sequence length="161" mass="17158">MKISRKELLNGFIAGLTATVVLTLIMIMKKLVGIAPALDPIEMLTEMASDRLGVALGPGIGWFMHFVIGSVTWGGAMAIFSSFLPSQSQTLKGVVLAVGAWLLMMVVLMPMAGEGLFGLAIGPQAPVMTFIFHAIFGAVLGATYRLLNDEHTLFSFKQAEG</sequence>
<dbReference type="Proteomes" id="UP000184268">
    <property type="component" value="Unassembled WGS sequence"/>
</dbReference>
<proteinExistence type="predicted"/>
<feature type="transmembrane region" description="Helical" evidence="1">
    <location>
        <begin position="60"/>
        <end position="81"/>
    </location>
</feature>
<feature type="transmembrane region" description="Helical" evidence="1">
    <location>
        <begin position="125"/>
        <end position="147"/>
    </location>
</feature>
<evidence type="ECO:0000313" key="3">
    <source>
        <dbReference type="Proteomes" id="UP000184268"/>
    </source>
</evidence>
<keyword evidence="1" id="KW-1133">Transmembrane helix</keyword>
<dbReference type="OrthoDB" id="9814048at2"/>
<dbReference type="Pfam" id="PF20587">
    <property type="entry name" value="DUF6789"/>
    <property type="match status" value="1"/>
</dbReference>
<dbReference type="AlphaFoldDB" id="A0A1M5MLA9"/>
<evidence type="ECO:0008006" key="4">
    <source>
        <dbReference type="Google" id="ProtNLM"/>
    </source>
</evidence>
<dbReference type="EMBL" id="FQXG01000001">
    <property type="protein sequence ID" value="SHG78025.1"/>
    <property type="molecule type" value="Genomic_DNA"/>
</dbReference>
<organism evidence="2 3">
    <name type="scientific">Ferrimonas marina</name>
    <dbReference type="NCBI Taxonomy" id="299255"/>
    <lineage>
        <taxon>Bacteria</taxon>
        <taxon>Pseudomonadati</taxon>
        <taxon>Pseudomonadota</taxon>
        <taxon>Gammaproteobacteria</taxon>
        <taxon>Alteromonadales</taxon>
        <taxon>Ferrimonadaceae</taxon>
        <taxon>Ferrimonas</taxon>
    </lineage>
</organism>
<feature type="transmembrane region" description="Helical" evidence="1">
    <location>
        <begin position="93"/>
        <end position="113"/>
    </location>
</feature>
<keyword evidence="1" id="KW-0472">Membrane</keyword>
<dbReference type="InterPro" id="IPR046739">
    <property type="entry name" value="DUF6789"/>
</dbReference>
<protein>
    <recommendedName>
        <fullName evidence="4">DUF1440 domain-containing protein</fullName>
    </recommendedName>
</protein>
<keyword evidence="1" id="KW-0812">Transmembrane</keyword>